<evidence type="ECO:0000313" key="2">
    <source>
        <dbReference type="Proteomes" id="UP001341840"/>
    </source>
</evidence>
<evidence type="ECO:0000313" key="1">
    <source>
        <dbReference type="EMBL" id="MED6124612.1"/>
    </source>
</evidence>
<accession>A0ABU6RKI5</accession>
<reference evidence="1 2" key="1">
    <citation type="journal article" date="2023" name="Plants (Basel)">
        <title>Bridging the Gap: Combining Genomics and Transcriptomics Approaches to Understand Stylosanthes scabra, an Orphan Legume from the Brazilian Caatinga.</title>
        <authorList>
            <person name="Ferreira-Neto J.R.C."/>
            <person name="da Silva M.D."/>
            <person name="Binneck E."/>
            <person name="de Melo N.F."/>
            <person name="da Silva R.H."/>
            <person name="de Melo A.L.T.M."/>
            <person name="Pandolfi V."/>
            <person name="Bustamante F.O."/>
            <person name="Brasileiro-Vidal A.C."/>
            <person name="Benko-Iseppon A.M."/>
        </authorList>
    </citation>
    <scope>NUCLEOTIDE SEQUENCE [LARGE SCALE GENOMIC DNA]</scope>
    <source>
        <tissue evidence="1">Leaves</tissue>
    </source>
</reference>
<name>A0ABU6RKI5_9FABA</name>
<gene>
    <name evidence="1" type="ORF">PIB30_060549</name>
</gene>
<sequence>MASFSTSPPSVSLTYSITLTLQIPEDQNSPSSPHTLRRHVALVSEDLMLSHRRPVLVSSLRSLLVSRLYHKGMKLTAPALVSSGSRRPIAHSRPDHSSPLFFAIYHYSRLCSSPLLCSLLFAVRGTIELAVAHPSNLLPLFLCCFSSQIYDCSIIVVYYVNLSLFSPTSGGLSGKKGSGQLHFRGRDKPFCAPLKPIPYKELKKLGIPQPPEGRCMPHFQGKNTRNLKKNDELKDKRVGGFWGSLGTILLRNLMVGSKSGDEYRKAVLTG</sequence>
<dbReference type="EMBL" id="JASCZI010030745">
    <property type="protein sequence ID" value="MED6124612.1"/>
    <property type="molecule type" value="Genomic_DNA"/>
</dbReference>
<keyword evidence="2" id="KW-1185">Reference proteome</keyword>
<organism evidence="1 2">
    <name type="scientific">Stylosanthes scabra</name>
    <dbReference type="NCBI Taxonomy" id="79078"/>
    <lineage>
        <taxon>Eukaryota</taxon>
        <taxon>Viridiplantae</taxon>
        <taxon>Streptophyta</taxon>
        <taxon>Embryophyta</taxon>
        <taxon>Tracheophyta</taxon>
        <taxon>Spermatophyta</taxon>
        <taxon>Magnoliopsida</taxon>
        <taxon>eudicotyledons</taxon>
        <taxon>Gunneridae</taxon>
        <taxon>Pentapetalae</taxon>
        <taxon>rosids</taxon>
        <taxon>fabids</taxon>
        <taxon>Fabales</taxon>
        <taxon>Fabaceae</taxon>
        <taxon>Papilionoideae</taxon>
        <taxon>50 kb inversion clade</taxon>
        <taxon>dalbergioids sensu lato</taxon>
        <taxon>Dalbergieae</taxon>
        <taxon>Pterocarpus clade</taxon>
        <taxon>Stylosanthes</taxon>
    </lineage>
</organism>
<dbReference type="Proteomes" id="UP001341840">
    <property type="component" value="Unassembled WGS sequence"/>
</dbReference>
<comment type="caution">
    <text evidence="1">The sequence shown here is derived from an EMBL/GenBank/DDBJ whole genome shotgun (WGS) entry which is preliminary data.</text>
</comment>
<proteinExistence type="predicted"/>
<protein>
    <submittedName>
        <fullName evidence="1">Uncharacterized protein</fullName>
    </submittedName>
</protein>